<dbReference type="GO" id="GO:0016758">
    <property type="term" value="F:hexosyltransferase activity"/>
    <property type="evidence" value="ECO:0007669"/>
    <property type="project" value="TreeGrafter"/>
</dbReference>
<evidence type="ECO:0000259" key="2">
    <source>
        <dbReference type="Pfam" id="PF13439"/>
    </source>
</evidence>
<sequence length="388" mass="43618">MTRPRIAFVTPGAFPLPSPNGGSVERVVEKLVPRLVPTIDATIYGRTGRSLSRSGMLNGARCIRYPAADKRKYTAHVQAALKRLEPDIIEVENRPMYVLRLKRKRPKSRIWLHLHSSTFITGKAITRSNLERSFTLAERIIVNSEFLREDVIRRVPGAAGKVSVVHPGVDIERFPSQYTPEGAARRQALRAARGWEGRSVVMFLGRLIPIKGVHHILRILPRLIEQHPSVLLVIVGGAFYGSKRTTAYTRKLQRMGAKFRKHVSFVPYVPHTEVPDWFIAADIAVVPSANREAFGLVNVEAMSSGLPVVATRAGGMKEIIEDGVTGYLVSPENVEDELEQRLLELMRSDDLRLFMGLKSRERVENAFTWEHSAQRWLALLRESGFGHV</sequence>
<keyword evidence="3" id="KW-0946">Virion</keyword>
<name>A0A5S5BU49_9BACL</name>
<dbReference type="Pfam" id="PF13439">
    <property type="entry name" value="Glyco_transf_4"/>
    <property type="match status" value="1"/>
</dbReference>
<keyword evidence="4" id="KW-1185">Reference proteome</keyword>
<feature type="domain" description="Glycosyltransferase subfamily 4-like N-terminal" evidence="2">
    <location>
        <begin position="25"/>
        <end position="173"/>
    </location>
</feature>
<evidence type="ECO:0000313" key="4">
    <source>
        <dbReference type="Proteomes" id="UP000323257"/>
    </source>
</evidence>
<dbReference type="SUPFAM" id="SSF53756">
    <property type="entry name" value="UDP-Glycosyltransferase/glycogen phosphorylase"/>
    <property type="match status" value="1"/>
</dbReference>
<proteinExistence type="predicted"/>
<dbReference type="InterPro" id="IPR001296">
    <property type="entry name" value="Glyco_trans_1"/>
</dbReference>
<dbReference type="EMBL" id="VNHS01000013">
    <property type="protein sequence ID" value="TYP69826.1"/>
    <property type="molecule type" value="Genomic_DNA"/>
</dbReference>
<accession>A0A5S5BU49</accession>
<dbReference type="PANTHER" id="PTHR45947:SF3">
    <property type="entry name" value="SULFOQUINOVOSYL TRANSFERASE SQD2"/>
    <property type="match status" value="1"/>
</dbReference>
<feature type="domain" description="Glycosyl transferase family 1" evidence="1">
    <location>
        <begin position="188"/>
        <end position="359"/>
    </location>
</feature>
<organism evidence="3 4">
    <name type="scientific">Paenibacillus methanolicus</name>
    <dbReference type="NCBI Taxonomy" id="582686"/>
    <lineage>
        <taxon>Bacteria</taxon>
        <taxon>Bacillati</taxon>
        <taxon>Bacillota</taxon>
        <taxon>Bacilli</taxon>
        <taxon>Bacillales</taxon>
        <taxon>Paenibacillaceae</taxon>
        <taxon>Paenibacillus</taxon>
    </lineage>
</organism>
<dbReference type="CDD" id="cd03801">
    <property type="entry name" value="GT4_PimA-like"/>
    <property type="match status" value="1"/>
</dbReference>
<dbReference type="Pfam" id="PF00534">
    <property type="entry name" value="Glycos_transf_1"/>
    <property type="match status" value="1"/>
</dbReference>
<comment type="caution">
    <text evidence="3">The sequence shown here is derived from an EMBL/GenBank/DDBJ whole genome shotgun (WGS) entry which is preliminary data.</text>
</comment>
<gene>
    <name evidence="3" type="ORF">BCM02_113158</name>
</gene>
<dbReference type="Gene3D" id="3.40.50.2000">
    <property type="entry name" value="Glycogen Phosphorylase B"/>
    <property type="match status" value="2"/>
</dbReference>
<protein>
    <submittedName>
        <fullName evidence="3">Spore coat protein SA</fullName>
    </submittedName>
</protein>
<dbReference type="InterPro" id="IPR050194">
    <property type="entry name" value="Glycosyltransferase_grp1"/>
</dbReference>
<keyword evidence="3" id="KW-0167">Capsid protein</keyword>
<evidence type="ECO:0000259" key="1">
    <source>
        <dbReference type="Pfam" id="PF00534"/>
    </source>
</evidence>
<evidence type="ECO:0000313" key="3">
    <source>
        <dbReference type="EMBL" id="TYP69826.1"/>
    </source>
</evidence>
<dbReference type="AlphaFoldDB" id="A0A5S5BU49"/>
<dbReference type="RefSeq" id="WP_148932816.1">
    <property type="nucleotide sequence ID" value="NZ_VNHS01000013.1"/>
</dbReference>
<dbReference type="PANTHER" id="PTHR45947">
    <property type="entry name" value="SULFOQUINOVOSYL TRANSFERASE SQD2"/>
    <property type="match status" value="1"/>
</dbReference>
<dbReference type="Proteomes" id="UP000323257">
    <property type="component" value="Unassembled WGS sequence"/>
</dbReference>
<dbReference type="OrthoDB" id="139410at2"/>
<reference evidence="3 4" key="1">
    <citation type="submission" date="2019-07" db="EMBL/GenBank/DDBJ databases">
        <title>Genomic Encyclopedia of Type Strains, Phase III (KMG-III): the genomes of soil and plant-associated and newly described type strains.</title>
        <authorList>
            <person name="Whitman W."/>
        </authorList>
    </citation>
    <scope>NUCLEOTIDE SEQUENCE [LARGE SCALE GENOMIC DNA]</scope>
    <source>
        <strain evidence="3 4">BL24</strain>
    </source>
</reference>
<dbReference type="InterPro" id="IPR028098">
    <property type="entry name" value="Glyco_trans_4-like_N"/>
</dbReference>